<keyword evidence="1" id="KW-1133">Transmembrane helix</keyword>
<keyword evidence="3" id="KW-1185">Reference proteome</keyword>
<sequence length="108" mass="12844">MPNDTMTAAEWRSSMRRWATTTPRDYMQQICNSFSEHLWTDYMQKTLALPRFCDAHTSFLKHVCDRLWLIDVLCYLVCCSLVFPLFAVNISPHCLRISCTHRLLYYRS</sequence>
<protein>
    <submittedName>
        <fullName evidence="2">Uncharacterized protein</fullName>
    </submittedName>
</protein>
<accession>A0A0C3BMW9</accession>
<organism evidence="2 3">
    <name type="scientific">Piloderma croceum (strain F 1598)</name>
    <dbReference type="NCBI Taxonomy" id="765440"/>
    <lineage>
        <taxon>Eukaryota</taxon>
        <taxon>Fungi</taxon>
        <taxon>Dikarya</taxon>
        <taxon>Basidiomycota</taxon>
        <taxon>Agaricomycotina</taxon>
        <taxon>Agaricomycetes</taxon>
        <taxon>Agaricomycetidae</taxon>
        <taxon>Atheliales</taxon>
        <taxon>Atheliaceae</taxon>
        <taxon>Piloderma</taxon>
    </lineage>
</organism>
<name>A0A0C3BMW9_PILCF</name>
<feature type="transmembrane region" description="Helical" evidence="1">
    <location>
        <begin position="67"/>
        <end position="88"/>
    </location>
</feature>
<dbReference type="AlphaFoldDB" id="A0A0C3BMW9"/>
<dbReference type="EMBL" id="KN833015">
    <property type="protein sequence ID" value="KIM78622.1"/>
    <property type="molecule type" value="Genomic_DNA"/>
</dbReference>
<evidence type="ECO:0000313" key="3">
    <source>
        <dbReference type="Proteomes" id="UP000054166"/>
    </source>
</evidence>
<proteinExistence type="predicted"/>
<keyword evidence="1" id="KW-0472">Membrane</keyword>
<reference evidence="2 3" key="1">
    <citation type="submission" date="2014-04" db="EMBL/GenBank/DDBJ databases">
        <authorList>
            <consortium name="DOE Joint Genome Institute"/>
            <person name="Kuo A."/>
            <person name="Tarkka M."/>
            <person name="Buscot F."/>
            <person name="Kohler A."/>
            <person name="Nagy L.G."/>
            <person name="Floudas D."/>
            <person name="Copeland A."/>
            <person name="Barry K.W."/>
            <person name="Cichocki N."/>
            <person name="Veneault-Fourrey C."/>
            <person name="LaButti K."/>
            <person name="Lindquist E.A."/>
            <person name="Lipzen A."/>
            <person name="Lundell T."/>
            <person name="Morin E."/>
            <person name="Murat C."/>
            <person name="Sun H."/>
            <person name="Tunlid A."/>
            <person name="Henrissat B."/>
            <person name="Grigoriev I.V."/>
            <person name="Hibbett D.S."/>
            <person name="Martin F."/>
            <person name="Nordberg H.P."/>
            <person name="Cantor M.N."/>
            <person name="Hua S.X."/>
        </authorList>
    </citation>
    <scope>NUCLEOTIDE SEQUENCE [LARGE SCALE GENOMIC DNA]</scope>
    <source>
        <strain evidence="2 3">F 1598</strain>
    </source>
</reference>
<dbReference type="Proteomes" id="UP000054166">
    <property type="component" value="Unassembled WGS sequence"/>
</dbReference>
<evidence type="ECO:0000313" key="2">
    <source>
        <dbReference type="EMBL" id="KIM78622.1"/>
    </source>
</evidence>
<gene>
    <name evidence="2" type="ORF">PILCRDRAFT_585970</name>
</gene>
<evidence type="ECO:0000256" key="1">
    <source>
        <dbReference type="SAM" id="Phobius"/>
    </source>
</evidence>
<reference evidence="3" key="2">
    <citation type="submission" date="2015-01" db="EMBL/GenBank/DDBJ databases">
        <title>Evolutionary Origins and Diversification of the Mycorrhizal Mutualists.</title>
        <authorList>
            <consortium name="DOE Joint Genome Institute"/>
            <consortium name="Mycorrhizal Genomics Consortium"/>
            <person name="Kohler A."/>
            <person name="Kuo A."/>
            <person name="Nagy L.G."/>
            <person name="Floudas D."/>
            <person name="Copeland A."/>
            <person name="Barry K.W."/>
            <person name="Cichocki N."/>
            <person name="Veneault-Fourrey C."/>
            <person name="LaButti K."/>
            <person name="Lindquist E.A."/>
            <person name="Lipzen A."/>
            <person name="Lundell T."/>
            <person name="Morin E."/>
            <person name="Murat C."/>
            <person name="Riley R."/>
            <person name="Ohm R."/>
            <person name="Sun H."/>
            <person name="Tunlid A."/>
            <person name="Henrissat B."/>
            <person name="Grigoriev I.V."/>
            <person name="Hibbett D.S."/>
            <person name="Martin F."/>
        </authorList>
    </citation>
    <scope>NUCLEOTIDE SEQUENCE [LARGE SCALE GENOMIC DNA]</scope>
    <source>
        <strain evidence="3">F 1598</strain>
    </source>
</reference>
<dbReference type="InParanoid" id="A0A0C3BMW9"/>
<keyword evidence="1" id="KW-0812">Transmembrane</keyword>
<dbReference type="HOGENOM" id="CLU_2197944_0_0_1"/>